<dbReference type="GO" id="GO:0050839">
    <property type="term" value="F:cell adhesion molecule binding"/>
    <property type="evidence" value="ECO:0007669"/>
    <property type="project" value="TreeGrafter"/>
</dbReference>
<evidence type="ECO:0000256" key="1">
    <source>
        <dbReference type="ARBA" id="ARBA00004479"/>
    </source>
</evidence>
<feature type="chain" id="PRO_5018115717" description="Ig-like domain-containing protein" evidence="7">
    <location>
        <begin position="21"/>
        <end position="433"/>
    </location>
</feature>
<dbReference type="Gene3D" id="2.60.40.10">
    <property type="entry name" value="Immunoglobulins"/>
    <property type="match status" value="1"/>
</dbReference>
<proteinExistence type="predicted"/>
<dbReference type="OrthoDB" id="10015491at2759"/>
<dbReference type="AlphaFoldDB" id="A0A3P7T8X9"/>
<dbReference type="PANTHER" id="PTHR11640">
    <property type="entry name" value="NEPHRIN"/>
    <property type="match status" value="1"/>
</dbReference>
<keyword evidence="3" id="KW-1015">Disulfide bond</keyword>
<evidence type="ECO:0000313" key="10">
    <source>
        <dbReference type="Proteomes" id="UP000278807"/>
    </source>
</evidence>
<keyword evidence="4" id="KW-0325">Glycoprotein</keyword>
<evidence type="ECO:0000256" key="6">
    <source>
        <dbReference type="SAM" id="MobiDB-lite"/>
    </source>
</evidence>
<sequence length="433" mass="48662">MRLSISFLIPMLLFINAICGQNIIELSTEILQLQGPRNTSVEKSATAQLKCRLLTAKPPKDKSKYHYPSPSSSSSSLHFIPWRMSGNQRVSVQWIIDGFGFTNDSLMESYEGRYVMPGPLSEGVFDLFVYKVRNLDQTSFSCQVTIQTFQLMQPPRVKTLTSSTIFITIYSAPDRLLLRQIPLTSASKSLQDSSTKLSPDRIQSDNPSQSDAHAFPNFDEQASSTLSRPPISHTISHSSNSMDANFRNGDNEVWALEGSEVSLECVASPSSPVSRLMWILSPVAELEAELSMPPTFDFGSFSEKSRTPQYDREYPTWRYVFNSKAHNGLGYKIVNKEIPDVGSGLNIGCSILTLRMDRSLSGRRLECLIQNAAAFEKPVMPKVTTTLQVFYIKNMNITKNISNNKMIGEAYRENETVRFHCTVDSNPKELRYV</sequence>
<protein>
    <recommendedName>
        <fullName evidence="8">Ig-like domain-containing protein</fullName>
    </recommendedName>
</protein>
<reference evidence="9 10" key="1">
    <citation type="submission" date="2018-11" db="EMBL/GenBank/DDBJ databases">
        <authorList>
            <consortium name="Pathogen Informatics"/>
        </authorList>
    </citation>
    <scope>NUCLEOTIDE SEQUENCE [LARGE SCALE GENOMIC DNA]</scope>
</reference>
<evidence type="ECO:0000256" key="2">
    <source>
        <dbReference type="ARBA" id="ARBA00023136"/>
    </source>
</evidence>
<keyword evidence="5" id="KW-0393">Immunoglobulin domain</keyword>
<dbReference type="InterPro" id="IPR007110">
    <property type="entry name" value="Ig-like_dom"/>
</dbReference>
<evidence type="ECO:0000259" key="8">
    <source>
        <dbReference type="PROSITE" id="PS50835"/>
    </source>
</evidence>
<dbReference type="PROSITE" id="PS50835">
    <property type="entry name" value="IG_LIKE"/>
    <property type="match status" value="1"/>
</dbReference>
<evidence type="ECO:0000313" key="9">
    <source>
        <dbReference type="EMBL" id="VDO05487.1"/>
    </source>
</evidence>
<evidence type="ECO:0000256" key="3">
    <source>
        <dbReference type="ARBA" id="ARBA00023157"/>
    </source>
</evidence>
<comment type="subcellular location">
    <subcellularLocation>
        <location evidence="1">Membrane</location>
        <topology evidence="1">Single-pass type I membrane protein</topology>
    </subcellularLocation>
</comment>
<dbReference type="GO" id="GO:0005886">
    <property type="term" value="C:plasma membrane"/>
    <property type="evidence" value="ECO:0007669"/>
    <property type="project" value="TreeGrafter"/>
</dbReference>
<feature type="compositionally biased region" description="Polar residues" evidence="6">
    <location>
        <begin position="220"/>
        <end position="243"/>
    </location>
</feature>
<dbReference type="EMBL" id="UZAE01012512">
    <property type="protein sequence ID" value="VDO05487.1"/>
    <property type="molecule type" value="Genomic_DNA"/>
</dbReference>
<name>A0A3P7T8X9_RODNA</name>
<accession>A0A3P7T8X9</accession>
<feature type="domain" description="Ig-like" evidence="8">
    <location>
        <begin position="229"/>
        <end position="278"/>
    </location>
</feature>
<dbReference type="GO" id="GO:0005911">
    <property type="term" value="C:cell-cell junction"/>
    <property type="evidence" value="ECO:0007669"/>
    <property type="project" value="TreeGrafter"/>
</dbReference>
<keyword evidence="10" id="KW-1185">Reference proteome</keyword>
<organism evidence="9 10">
    <name type="scientific">Rodentolepis nana</name>
    <name type="common">Dwarf tapeworm</name>
    <name type="synonym">Hymenolepis nana</name>
    <dbReference type="NCBI Taxonomy" id="102285"/>
    <lineage>
        <taxon>Eukaryota</taxon>
        <taxon>Metazoa</taxon>
        <taxon>Spiralia</taxon>
        <taxon>Lophotrochozoa</taxon>
        <taxon>Platyhelminthes</taxon>
        <taxon>Cestoda</taxon>
        <taxon>Eucestoda</taxon>
        <taxon>Cyclophyllidea</taxon>
        <taxon>Hymenolepididae</taxon>
        <taxon>Rodentolepis</taxon>
    </lineage>
</organism>
<evidence type="ECO:0000256" key="5">
    <source>
        <dbReference type="ARBA" id="ARBA00023319"/>
    </source>
</evidence>
<dbReference type="Proteomes" id="UP000278807">
    <property type="component" value="Unassembled WGS sequence"/>
</dbReference>
<dbReference type="PANTHER" id="PTHR11640:SF155">
    <property type="entry name" value="IG-LIKE DOMAIN-CONTAINING PROTEIN"/>
    <property type="match status" value="1"/>
</dbReference>
<dbReference type="GO" id="GO:0098609">
    <property type="term" value="P:cell-cell adhesion"/>
    <property type="evidence" value="ECO:0007669"/>
    <property type="project" value="TreeGrafter"/>
</dbReference>
<evidence type="ECO:0000256" key="4">
    <source>
        <dbReference type="ARBA" id="ARBA00023180"/>
    </source>
</evidence>
<keyword evidence="2" id="KW-0472">Membrane</keyword>
<dbReference type="InterPro" id="IPR013783">
    <property type="entry name" value="Ig-like_fold"/>
</dbReference>
<evidence type="ECO:0000256" key="7">
    <source>
        <dbReference type="SAM" id="SignalP"/>
    </source>
</evidence>
<dbReference type="InterPro" id="IPR051275">
    <property type="entry name" value="Cell_adhesion_signaling"/>
</dbReference>
<feature type="region of interest" description="Disordered" evidence="6">
    <location>
        <begin position="189"/>
        <end position="244"/>
    </location>
</feature>
<feature type="signal peptide" evidence="7">
    <location>
        <begin position="1"/>
        <end position="20"/>
    </location>
</feature>
<keyword evidence="7" id="KW-0732">Signal</keyword>
<gene>
    <name evidence="9" type="ORF">HNAJ_LOCUS9156</name>
</gene>